<gene>
    <name evidence="2" type="ORF">TQ39_06015</name>
</gene>
<name>A0A0D8J1P2_9FIRM</name>
<dbReference type="InterPro" id="IPR027417">
    <property type="entry name" value="P-loop_NTPase"/>
</dbReference>
<proteinExistence type="predicted"/>
<dbReference type="Gene3D" id="1.10.260.40">
    <property type="entry name" value="lambda repressor-like DNA-binding domains"/>
    <property type="match status" value="1"/>
</dbReference>
<dbReference type="CDD" id="cd00093">
    <property type="entry name" value="HTH_XRE"/>
    <property type="match status" value="1"/>
</dbReference>
<dbReference type="GO" id="GO:0003677">
    <property type="term" value="F:DNA binding"/>
    <property type="evidence" value="ECO:0007669"/>
    <property type="project" value="InterPro"/>
</dbReference>
<dbReference type="Proteomes" id="UP000032483">
    <property type="component" value="Unassembled WGS sequence"/>
</dbReference>
<dbReference type="InterPro" id="IPR010982">
    <property type="entry name" value="Lambda_DNA-bd_dom_sf"/>
</dbReference>
<reference evidence="2" key="1">
    <citation type="submission" date="2015-02" db="EMBL/GenBank/DDBJ databases">
        <title>A novel member of the family Ruminococcaceae isolated from human feces.</title>
        <authorList>
            <person name="Shkoporov A.N."/>
            <person name="Chaplin A.V."/>
            <person name="Motuzova O.V."/>
            <person name="Kafarskaia L.I."/>
            <person name="Khokhlova E.V."/>
            <person name="Efimov B.A."/>
        </authorList>
    </citation>
    <scope>NUCLEOTIDE SEQUENCE [LARGE SCALE GENOMIC DNA]</scope>
    <source>
        <strain evidence="2">585-1</strain>
    </source>
</reference>
<organism evidence="2 3">
    <name type="scientific">Ruthenibacterium lactatiformans</name>
    <dbReference type="NCBI Taxonomy" id="1550024"/>
    <lineage>
        <taxon>Bacteria</taxon>
        <taxon>Bacillati</taxon>
        <taxon>Bacillota</taxon>
        <taxon>Clostridia</taxon>
        <taxon>Eubacteriales</taxon>
        <taxon>Oscillospiraceae</taxon>
        <taxon>Ruthenibacterium</taxon>
    </lineage>
</organism>
<evidence type="ECO:0000313" key="2">
    <source>
        <dbReference type="EMBL" id="KJF40466.1"/>
    </source>
</evidence>
<dbReference type="InterPro" id="IPR049945">
    <property type="entry name" value="AAA_22"/>
</dbReference>
<comment type="caution">
    <text evidence="2">The sequence shown here is derived from an EMBL/GenBank/DDBJ whole genome shotgun (WGS) entry which is preliminary data.</text>
</comment>
<dbReference type="PANTHER" id="PTHR35894">
    <property type="entry name" value="GENERAL SECRETION PATHWAY PROTEIN A-RELATED"/>
    <property type="match status" value="1"/>
</dbReference>
<dbReference type="Pfam" id="PF13401">
    <property type="entry name" value="AAA_22"/>
    <property type="match status" value="1"/>
</dbReference>
<feature type="domain" description="ORC1/DEAH AAA+ ATPase" evidence="1">
    <location>
        <begin position="107"/>
        <end position="228"/>
    </location>
</feature>
<dbReference type="AlphaFoldDB" id="A0A0D8J1P2"/>
<sequence length="320" mass="35541">MTNSTTKVYDEALQERVRKYMKDTGLSQNKLAPRIGMSGASLSNYMNCKMDGSVEGIESRLREFLQQESEAAAVQVQVAPYKLDETYKPTSISEDVYQSIRYAQINRTLVMLHGDAGAGKTKAAVKYYRDNPQSTIYIRLDPSMSGLAGVGELLGAALDIPAVSSSKQMWQAIRARLRGTNKVIIVDEAQLLKRAPMDELRILPDEDEVNEVPGNGVVLIGNSELYERVKKGKITTQAYTRIGLQRAYSTMRLTNEDVKLLFPMFSGEEQSKELKLIASVCRSQHSIRTAKHIVKNAIRNEDISYEGLRAAAASTPVGRI</sequence>
<evidence type="ECO:0000259" key="1">
    <source>
        <dbReference type="Pfam" id="PF13401"/>
    </source>
</evidence>
<dbReference type="InterPro" id="IPR052026">
    <property type="entry name" value="ExeA_AAA_ATPase_DNA-bind"/>
</dbReference>
<protein>
    <recommendedName>
        <fullName evidence="1">ORC1/DEAH AAA+ ATPase domain-containing protein</fullName>
    </recommendedName>
</protein>
<dbReference type="RefSeq" id="WP_050004892.1">
    <property type="nucleotide sequence ID" value="NZ_DBEWGL010000060.1"/>
</dbReference>
<dbReference type="PANTHER" id="PTHR35894:SF5">
    <property type="entry name" value="MU-LIKE PROPHAGE FLUMU DNA TRANSPOSITION PROTEIN B"/>
    <property type="match status" value="1"/>
</dbReference>
<dbReference type="SUPFAM" id="SSF52540">
    <property type="entry name" value="P-loop containing nucleoside triphosphate hydrolases"/>
    <property type="match status" value="1"/>
</dbReference>
<dbReference type="EMBL" id="JXXK01000006">
    <property type="protein sequence ID" value="KJF40466.1"/>
    <property type="molecule type" value="Genomic_DNA"/>
</dbReference>
<accession>A0A0D8J1P2</accession>
<dbReference type="GO" id="GO:0016887">
    <property type="term" value="F:ATP hydrolysis activity"/>
    <property type="evidence" value="ECO:0007669"/>
    <property type="project" value="InterPro"/>
</dbReference>
<keyword evidence="3" id="KW-1185">Reference proteome</keyword>
<dbReference type="InterPro" id="IPR001387">
    <property type="entry name" value="Cro/C1-type_HTH"/>
</dbReference>
<evidence type="ECO:0000313" key="3">
    <source>
        <dbReference type="Proteomes" id="UP000032483"/>
    </source>
</evidence>
<dbReference type="SUPFAM" id="SSF47413">
    <property type="entry name" value="lambda repressor-like DNA-binding domains"/>
    <property type="match status" value="1"/>
</dbReference>